<gene>
    <name evidence="3" type="ORF">IW245_000937</name>
</gene>
<protein>
    <submittedName>
        <fullName evidence="3">Arylsulfatase A-like enzyme</fullName>
    </submittedName>
</protein>
<dbReference type="PANTHER" id="PTHR43108:SF8">
    <property type="entry name" value="SD21168P"/>
    <property type="match status" value="1"/>
</dbReference>
<feature type="domain" description="Sulfatase N-terminal" evidence="2">
    <location>
        <begin position="30"/>
        <end position="336"/>
    </location>
</feature>
<evidence type="ECO:0000313" key="4">
    <source>
        <dbReference type="Proteomes" id="UP000622552"/>
    </source>
</evidence>
<dbReference type="Proteomes" id="UP000622552">
    <property type="component" value="Unassembled WGS sequence"/>
</dbReference>
<accession>A0A8J7GN34</accession>
<dbReference type="SUPFAM" id="SSF53649">
    <property type="entry name" value="Alkaline phosphatase-like"/>
    <property type="match status" value="1"/>
</dbReference>
<feature type="signal peptide" evidence="1">
    <location>
        <begin position="1"/>
        <end position="22"/>
    </location>
</feature>
<evidence type="ECO:0000313" key="3">
    <source>
        <dbReference type="EMBL" id="MBG6134743.1"/>
    </source>
</evidence>
<name>A0A8J7GN34_9ACTN</name>
<dbReference type="InterPro" id="IPR000917">
    <property type="entry name" value="Sulfatase_N"/>
</dbReference>
<proteinExistence type="predicted"/>
<reference evidence="3" key="1">
    <citation type="submission" date="2020-11" db="EMBL/GenBank/DDBJ databases">
        <title>Sequencing the genomes of 1000 actinobacteria strains.</title>
        <authorList>
            <person name="Klenk H.-P."/>
        </authorList>
    </citation>
    <scope>NUCLEOTIDE SEQUENCE</scope>
    <source>
        <strain evidence="3">DSM 45356</strain>
    </source>
</reference>
<dbReference type="RefSeq" id="WP_197001937.1">
    <property type="nucleotide sequence ID" value="NZ_BONS01000023.1"/>
</dbReference>
<dbReference type="EMBL" id="JADOUF010000001">
    <property type="protein sequence ID" value="MBG6134743.1"/>
    <property type="molecule type" value="Genomic_DNA"/>
</dbReference>
<comment type="caution">
    <text evidence="3">The sequence shown here is derived from an EMBL/GenBank/DDBJ whole genome shotgun (WGS) entry which is preliminary data.</text>
</comment>
<dbReference type="Pfam" id="PF00884">
    <property type="entry name" value="Sulfatase"/>
    <property type="match status" value="1"/>
</dbReference>
<dbReference type="AlphaFoldDB" id="A0A8J7GN34"/>
<dbReference type="Gene3D" id="3.40.720.10">
    <property type="entry name" value="Alkaline Phosphatase, subunit A"/>
    <property type="match status" value="1"/>
</dbReference>
<sequence length="443" mass="48769">MRILSVLLGTAMLAGLAAPAHAAPAAAARPNILILLMDDARTGTTWVMPKSEKWVRAGGSYFPNAVVTTPSCCPSRASLLSGRYAHNHGVTQQSGIGNLDHDRTLEHDLKGAGYRTAAVGKLFNDWNLSTRPPYFDQWALTGGGYNDARFVVDGVETTAPYSTTFVGAQVNKYIDTFESTDTTPWFIYAGFTAPHSPFTPEPQYANVSYPWSGNAGTKETDRTDKPAYVRNFTFTEERGAAVRQSQLRTLRSVDDAVDAIHQRLKARGELDNTLVLLLSDNGVLWGEHALQEKFMPYLEAERVPTMLWWPGHIPVRTDTRLATYLDIAPTVLQAAGLTPSYVLDGRSLLAAGGRSETLEEYWRDASNNDHIPTWSSVYAIGDHMYTELYNPDGTVLDREYYDLRHDPSQLTNLLHDGDPGNDPDLGPLSARLAALRQCSGDTC</sequence>
<feature type="chain" id="PRO_5035206766" evidence="1">
    <location>
        <begin position="23"/>
        <end position="443"/>
    </location>
</feature>
<keyword evidence="4" id="KW-1185">Reference proteome</keyword>
<evidence type="ECO:0000256" key="1">
    <source>
        <dbReference type="SAM" id="SignalP"/>
    </source>
</evidence>
<dbReference type="InterPro" id="IPR017850">
    <property type="entry name" value="Alkaline_phosphatase_core_sf"/>
</dbReference>
<keyword evidence="1" id="KW-0732">Signal</keyword>
<dbReference type="PANTHER" id="PTHR43108">
    <property type="entry name" value="N-ACETYLGLUCOSAMINE-6-SULFATASE FAMILY MEMBER"/>
    <property type="match status" value="1"/>
</dbReference>
<organism evidence="3 4">
    <name type="scientific">Longispora fulva</name>
    <dbReference type="NCBI Taxonomy" id="619741"/>
    <lineage>
        <taxon>Bacteria</taxon>
        <taxon>Bacillati</taxon>
        <taxon>Actinomycetota</taxon>
        <taxon>Actinomycetes</taxon>
        <taxon>Micromonosporales</taxon>
        <taxon>Micromonosporaceae</taxon>
        <taxon>Longispora</taxon>
    </lineage>
</organism>
<evidence type="ECO:0000259" key="2">
    <source>
        <dbReference type="Pfam" id="PF00884"/>
    </source>
</evidence>